<protein>
    <submittedName>
        <fullName evidence="3">Uncharacterized protein</fullName>
    </submittedName>
</protein>
<evidence type="ECO:0000313" key="4">
    <source>
        <dbReference type="Proteomes" id="UP000681720"/>
    </source>
</evidence>
<dbReference type="AlphaFoldDB" id="A0A8S2JG54"/>
<name>A0A8S2JG54_9BILA</name>
<evidence type="ECO:0000313" key="2">
    <source>
        <dbReference type="EMBL" id="CAF3787578.1"/>
    </source>
</evidence>
<dbReference type="Proteomes" id="UP000681720">
    <property type="component" value="Unassembled WGS sequence"/>
</dbReference>
<proteinExistence type="predicted"/>
<comment type="caution">
    <text evidence="3">The sequence shown here is derived from an EMBL/GenBank/DDBJ whole genome shotgun (WGS) entry which is preliminary data.</text>
</comment>
<dbReference type="EMBL" id="CAJOBJ010000232">
    <property type="protein sequence ID" value="CAF3806971.1"/>
    <property type="molecule type" value="Genomic_DNA"/>
</dbReference>
<feature type="compositionally biased region" description="Basic and acidic residues" evidence="1">
    <location>
        <begin position="304"/>
        <end position="317"/>
    </location>
</feature>
<feature type="compositionally biased region" description="Basic and acidic residues" evidence="1">
    <location>
        <begin position="222"/>
        <end position="237"/>
    </location>
</feature>
<evidence type="ECO:0000313" key="3">
    <source>
        <dbReference type="EMBL" id="CAF3806971.1"/>
    </source>
</evidence>
<reference evidence="3" key="1">
    <citation type="submission" date="2021-02" db="EMBL/GenBank/DDBJ databases">
        <authorList>
            <person name="Nowell W R."/>
        </authorList>
    </citation>
    <scope>NUCLEOTIDE SEQUENCE</scope>
</reference>
<feature type="region of interest" description="Disordered" evidence="1">
    <location>
        <begin position="195"/>
        <end position="249"/>
    </location>
</feature>
<organism evidence="3 4">
    <name type="scientific">Rotaria magnacalcarata</name>
    <dbReference type="NCBI Taxonomy" id="392030"/>
    <lineage>
        <taxon>Eukaryota</taxon>
        <taxon>Metazoa</taxon>
        <taxon>Spiralia</taxon>
        <taxon>Gnathifera</taxon>
        <taxon>Rotifera</taxon>
        <taxon>Eurotatoria</taxon>
        <taxon>Bdelloidea</taxon>
        <taxon>Philodinida</taxon>
        <taxon>Philodinidae</taxon>
        <taxon>Rotaria</taxon>
    </lineage>
</organism>
<dbReference type="EMBL" id="CAJOBH010000384">
    <property type="protein sequence ID" value="CAF3787578.1"/>
    <property type="molecule type" value="Genomic_DNA"/>
</dbReference>
<feature type="compositionally biased region" description="Basic and acidic residues" evidence="1">
    <location>
        <begin position="197"/>
        <end position="211"/>
    </location>
</feature>
<dbReference type="Proteomes" id="UP000681967">
    <property type="component" value="Unassembled WGS sequence"/>
</dbReference>
<feature type="region of interest" description="Disordered" evidence="1">
    <location>
        <begin position="270"/>
        <end position="328"/>
    </location>
</feature>
<sequence length="328" mass="38011">MLYLWKRNGLTFSIDYLDLDLKSMSTSCNTHDYDGKLRKKWFEMRSMLVHTYLPNCDSFDETIKDIERWLDKKYFNVKRIGRARRSLRILTSSRNSNFDSCNEIDVEELLPIIWNKVKNQEDIQDTFYEQLCDITGGSCSQGRSTRLFQFLFLFDIPPDAVVSASIVDEGKADESIEKKLIEKDLAFETPNIALMAENEKSTEPESTRKDLPSNTPIITSSTKEDKTEKSIEQESIKQDSLPETSNIASTIDTEQIKRLIQQESIKLEPVPYENYVVVSGEKRQSEEKSKSDEEQSPENVKQSHHNEQLHTDDKAKENQQSVERQQSQ</sequence>
<accession>A0A8S2JG54</accession>
<gene>
    <name evidence="2" type="ORF">BYL167_LOCUS2264</name>
    <name evidence="3" type="ORF">GIL414_LOCUS1415</name>
</gene>
<feature type="compositionally biased region" description="Polar residues" evidence="1">
    <location>
        <begin position="318"/>
        <end position="328"/>
    </location>
</feature>
<feature type="compositionally biased region" description="Polar residues" evidence="1">
    <location>
        <begin position="212"/>
        <end position="221"/>
    </location>
</feature>
<feature type="compositionally biased region" description="Basic and acidic residues" evidence="1">
    <location>
        <begin position="280"/>
        <end position="293"/>
    </location>
</feature>
<evidence type="ECO:0000256" key="1">
    <source>
        <dbReference type="SAM" id="MobiDB-lite"/>
    </source>
</evidence>